<name>A0ABN0ZPA4_9BACI</name>
<dbReference type="SUPFAM" id="SSF48498">
    <property type="entry name" value="Tetracyclin repressor-like, C-terminal domain"/>
    <property type="match status" value="1"/>
</dbReference>
<keyword evidence="2 3" id="KW-0238">DNA-binding</keyword>
<dbReference type="EMBL" id="BAAACZ010000005">
    <property type="protein sequence ID" value="GAA0454491.1"/>
    <property type="molecule type" value="Genomic_DNA"/>
</dbReference>
<dbReference type="InterPro" id="IPR050624">
    <property type="entry name" value="HTH-type_Tx_Regulator"/>
</dbReference>
<dbReference type="Pfam" id="PF00440">
    <property type="entry name" value="TetR_N"/>
    <property type="match status" value="1"/>
</dbReference>
<dbReference type="Gene3D" id="1.10.357.10">
    <property type="entry name" value="Tetracycline Repressor, domain 2"/>
    <property type="match status" value="1"/>
</dbReference>
<dbReference type="InterPro" id="IPR001647">
    <property type="entry name" value="HTH_TetR"/>
</dbReference>
<dbReference type="PRINTS" id="PR00455">
    <property type="entry name" value="HTHTETR"/>
</dbReference>
<accession>A0ABN0ZPA4</accession>
<proteinExistence type="predicted"/>
<protein>
    <submittedName>
        <fullName evidence="5">TetR family transcriptional regulator</fullName>
    </submittedName>
</protein>
<dbReference type="PROSITE" id="PS50977">
    <property type="entry name" value="HTH_TETR_2"/>
    <property type="match status" value="1"/>
</dbReference>
<dbReference type="InterPro" id="IPR041603">
    <property type="entry name" value="YvdT_C"/>
</dbReference>
<feature type="domain" description="HTH tetR-type" evidence="4">
    <location>
        <begin position="1"/>
        <end position="61"/>
    </location>
</feature>
<dbReference type="PANTHER" id="PTHR43479:SF8">
    <property type="entry name" value="TRANSCRIPTIONAL REGULATOR, TETR FAMILY"/>
    <property type="match status" value="1"/>
</dbReference>
<evidence type="ECO:0000256" key="3">
    <source>
        <dbReference type="PROSITE-ProRule" id="PRU00335"/>
    </source>
</evidence>
<comment type="caution">
    <text evidence="5">The sequence shown here is derived from an EMBL/GenBank/DDBJ whole genome shotgun (WGS) entry which is preliminary data.</text>
</comment>
<organism evidence="5 6">
    <name type="scientific">Alkalibacillus silvisoli</name>
    <dbReference type="NCBI Taxonomy" id="392823"/>
    <lineage>
        <taxon>Bacteria</taxon>
        <taxon>Bacillati</taxon>
        <taxon>Bacillota</taxon>
        <taxon>Bacilli</taxon>
        <taxon>Bacillales</taxon>
        <taxon>Bacillaceae</taxon>
        <taxon>Alkalibacillus</taxon>
    </lineage>
</organism>
<dbReference type="SUPFAM" id="SSF46689">
    <property type="entry name" value="Homeodomain-like"/>
    <property type="match status" value="1"/>
</dbReference>
<dbReference type="Proteomes" id="UP001500740">
    <property type="component" value="Unassembled WGS sequence"/>
</dbReference>
<evidence type="ECO:0000256" key="2">
    <source>
        <dbReference type="ARBA" id="ARBA00023125"/>
    </source>
</evidence>
<evidence type="ECO:0000313" key="5">
    <source>
        <dbReference type="EMBL" id="GAA0454491.1"/>
    </source>
</evidence>
<evidence type="ECO:0000313" key="6">
    <source>
        <dbReference type="Proteomes" id="UP001500740"/>
    </source>
</evidence>
<keyword evidence="1" id="KW-0678">Repressor</keyword>
<sequence>MDKREKIIQASIDVFKEQGIEKTKISNIVKQAGIAQGTFYLYFPSKLAVMPAIAEKMIEQWVEAIDERVKLNAPLLEQVNQLIEAAFQVSKEFRDLTVLTYAGLSTSDQLDQWENIYASLYQKVEEIIDQNQSNGSIRQNTDSYRLAKLTVGTMEMTAEQVFLYDEYQEQEERDQKEALSKFLYQALKK</sequence>
<evidence type="ECO:0000256" key="1">
    <source>
        <dbReference type="ARBA" id="ARBA00022491"/>
    </source>
</evidence>
<dbReference type="InterPro" id="IPR009057">
    <property type="entry name" value="Homeodomain-like_sf"/>
</dbReference>
<gene>
    <name evidence="5" type="ORF">GCM10008935_06690</name>
</gene>
<evidence type="ECO:0000259" key="4">
    <source>
        <dbReference type="PROSITE" id="PS50977"/>
    </source>
</evidence>
<feature type="DNA-binding region" description="H-T-H motif" evidence="3">
    <location>
        <begin position="24"/>
        <end position="43"/>
    </location>
</feature>
<dbReference type="Pfam" id="PF17934">
    <property type="entry name" value="TetR_C_26"/>
    <property type="match status" value="1"/>
</dbReference>
<dbReference type="RefSeq" id="WP_343781787.1">
    <property type="nucleotide sequence ID" value="NZ_BAAACZ010000005.1"/>
</dbReference>
<dbReference type="InterPro" id="IPR036271">
    <property type="entry name" value="Tet_transcr_reg_TetR-rel_C_sf"/>
</dbReference>
<keyword evidence="6" id="KW-1185">Reference proteome</keyword>
<dbReference type="PANTHER" id="PTHR43479">
    <property type="entry name" value="ACREF/ENVCD OPERON REPRESSOR-RELATED"/>
    <property type="match status" value="1"/>
</dbReference>
<reference evidence="5 6" key="1">
    <citation type="journal article" date="2019" name="Int. J. Syst. Evol. Microbiol.">
        <title>The Global Catalogue of Microorganisms (GCM) 10K type strain sequencing project: providing services to taxonomists for standard genome sequencing and annotation.</title>
        <authorList>
            <consortium name="The Broad Institute Genomics Platform"/>
            <consortium name="The Broad Institute Genome Sequencing Center for Infectious Disease"/>
            <person name="Wu L."/>
            <person name="Ma J."/>
        </authorList>
    </citation>
    <scope>NUCLEOTIDE SEQUENCE [LARGE SCALE GENOMIC DNA]</scope>
    <source>
        <strain evidence="5 6">JCM 14193</strain>
    </source>
</reference>